<dbReference type="PANTHER" id="PTHR46060">
    <property type="entry name" value="MARINER MOS1 TRANSPOSASE-LIKE PROTEIN"/>
    <property type="match status" value="1"/>
</dbReference>
<protein>
    <submittedName>
        <fullName evidence="1">Uncharacterized protein</fullName>
    </submittedName>
</protein>
<organism evidence="1 2">
    <name type="scientific">Trichonephila inaurata madagascariensis</name>
    <dbReference type="NCBI Taxonomy" id="2747483"/>
    <lineage>
        <taxon>Eukaryota</taxon>
        <taxon>Metazoa</taxon>
        <taxon>Ecdysozoa</taxon>
        <taxon>Arthropoda</taxon>
        <taxon>Chelicerata</taxon>
        <taxon>Arachnida</taxon>
        <taxon>Araneae</taxon>
        <taxon>Araneomorphae</taxon>
        <taxon>Entelegynae</taxon>
        <taxon>Araneoidea</taxon>
        <taxon>Nephilidae</taxon>
        <taxon>Trichonephila</taxon>
        <taxon>Trichonephila inaurata</taxon>
    </lineage>
</organism>
<dbReference type="PANTHER" id="PTHR46060:SF1">
    <property type="entry name" value="MARINER MOS1 TRANSPOSASE-LIKE PROTEIN"/>
    <property type="match status" value="1"/>
</dbReference>
<dbReference type="AlphaFoldDB" id="A0A8X7BUM0"/>
<evidence type="ECO:0000313" key="2">
    <source>
        <dbReference type="Proteomes" id="UP000886998"/>
    </source>
</evidence>
<reference evidence="1" key="1">
    <citation type="submission" date="2020-08" db="EMBL/GenBank/DDBJ databases">
        <title>Multicomponent nature underlies the extraordinary mechanical properties of spider dragline silk.</title>
        <authorList>
            <person name="Kono N."/>
            <person name="Nakamura H."/>
            <person name="Mori M."/>
            <person name="Yoshida Y."/>
            <person name="Ohtoshi R."/>
            <person name="Malay A.D."/>
            <person name="Moran D.A.P."/>
            <person name="Tomita M."/>
            <person name="Numata K."/>
            <person name="Arakawa K."/>
        </authorList>
    </citation>
    <scope>NUCLEOTIDE SEQUENCE</scope>
</reference>
<accession>A0A8X7BUM0</accession>
<dbReference type="OrthoDB" id="6433552at2759"/>
<name>A0A8X7BUM0_9ARAC</name>
<dbReference type="InterPro" id="IPR052709">
    <property type="entry name" value="Transposase-MT_Hybrid"/>
</dbReference>
<dbReference type="EMBL" id="BMAV01003205">
    <property type="protein sequence ID" value="GFY42634.1"/>
    <property type="molecule type" value="Genomic_DNA"/>
</dbReference>
<proteinExistence type="predicted"/>
<evidence type="ECO:0000313" key="1">
    <source>
        <dbReference type="EMBL" id="GFY42634.1"/>
    </source>
</evidence>
<keyword evidence="2" id="KW-1185">Reference proteome</keyword>
<gene>
    <name evidence="1" type="ORF">TNIN_430841</name>
</gene>
<comment type="caution">
    <text evidence="1">The sequence shown here is derived from an EMBL/GenBank/DDBJ whole genome shotgun (WGS) entry which is preliminary data.</text>
</comment>
<dbReference type="Proteomes" id="UP000886998">
    <property type="component" value="Unassembled WGS sequence"/>
</dbReference>
<sequence>MKNLLNSDPKMSIRMIANELSIPQTQMFEIVTGTLAMRKVRAKFVPRVLSKGLRASRKVICQDLLHDVNEDPEFLDNVVTGGLYVYLYKASANMTDFQSILNVVVFYIYF</sequence>